<dbReference type="EMBL" id="PPXD01000011">
    <property type="protein sequence ID" value="POH65990.1"/>
    <property type="molecule type" value="Genomic_DNA"/>
</dbReference>
<dbReference type="AlphaFoldDB" id="A0A2S3ZG24"/>
<protein>
    <submittedName>
        <fullName evidence="2">Uncharacterized protein</fullName>
    </submittedName>
</protein>
<organism evidence="2 3">
    <name type="scientific">Cryobacterium zongtaii</name>
    <dbReference type="NCBI Taxonomy" id="1259217"/>
    <lineage>
        <taxon>Bacteria</taxon>
        <taxon>Bacillati</taxon>
        <taxon>Actinomycetota</taxon>
        <taxon>Actinomycetes</taxon>
        <taxon>Micrococcales</taxon>
        <taxon>Microbacteriaceae</taxon>
        <taxon>Cryobacterium</taxon>
    </lineage>
</organism>
<gene>
    <name evidence="2" type="ORF">C3B61_09500</name>
</gene>
<sequence length="637" mass="67607">MSWTRTNPGAGDPWGIRSQASIRQTGADNLRTTTLTNLQTAVTDAASATWTAQAATAFAASAEGLIPDVQVIITGLETDAGALNQYAAMVEQIQDQARAVQRQQEDAQRDLARLLFTSFGDIAETTSPRSEPDPNALERARVAEALRETRSTLTQVEVRWDELALQRRAADDACVATLTSVGSRGNLAGLGTQQLSYLSTTGLLQKLGGLSATEITILVQNNPGLAEKFRNSPPDTAGVEVWWSGLDAASQAALIVALPIVIGNLEGVPYGSRVRANKRNISTGIATLETEIVDLEKTVEANKDGSGTRGGGSGLARREAQEKIDALREQISYYRRLRDEEIEFPDPATGLPVAVTGHNILVFDHAHDAIAEYSGLLDPVTGNVPAGVDYVGLYVPGTNTTLGNFDGEVNRSEWFLNQPTDKGSVGMITWKGGPFPQDLEALSGAMADGLGQKLAHFGQGLELATSAEVTGMGYSAGGSIMGSAERAGLALDRSVQLSSAGMGFGVRDLAEYPVTADVPHYSLMAPNDPLVLFQGAEAGDLGHGGSPLTTDGFIRLETGYRENGQVSSGQLEGHLNVWDRKGTVRRQLYNVLVGGQVELYAEPEVVVIPGTNQSYATNPIMEPGYEPTLVDVEGGEQ</sequence>
<dbReference type="Gene3D" id="1.10.287.1060">
    <property type="entry name" value="ESAT-6-like"/>
    <property type="match status" value="1"/>
</dbReference>
<evidence type="ECO:0000313" key="2">
    <source>
        <dbReference type="EMBL" id="POH65990.1"/>
    </source>
</evidence>
<reference evidence="2 3" key="1">
    <citation type="submission" date="2018-01" db="EMBL/GenBank/DDBJ databases">
        <title>Cryobacterium sp. nov., from glaciers in China.</title>
        <authorList>
            <person name="Liu Q."/>
            <person name="Xin Y.-H."/>
        </authorList>
    </citation>
    <scope>NUCLEOTIDE SEQUENCE [LARGE SCALE GENOMIC DNA]</scope>
    <source>
        <strain evidence="2 3">TMN-42</strain>
    </source>
</reference>
<evidence type="ECO:0000256" key="1">
    <source>
        <dbReference type="SAM" id="Coils"/>
    </source>
</evidence>
<keyword evidence="3" id="KW-1185">Reference proteome</keyword>
<evidence type="ECO:0000313" key="3">
    <source>
        <dbReference type="Proteomes" id="UP000237340"/>
    </source>
</evidence>
<accession>A0A2S3ZG24</accession>
<comment type="caution">
    <text evidence="2">The sequence shown here is derived from an EMBL/GenBank/DDBJ whole genome shotgun (WGS) entry which is preliminary data.</text>
</comment>
<feature type="coiled-coil region" evidence="1">
    <location>
        <begin position="83"/>
        <end position="110"/>
    </location>
</feature>
<dbReference type="RefSeq" id="WP_103460397.1">
    <property type="nucleotide sequence ID" value="NZ_PPXD01000011.1"/>
</dbReference>
<proteinExistence type="predicted"/>
<name>A0A2S3ZG24_9MICO</name>
<keyword evidence="1" id="KW-0175">Coiled coil</keyword>
<dbReference type="Proteomes" id="UP000237340">
    <property type="component" value="Unassembled WGS sequence"/>
</dbReference>